<feature type="region of interest" description="Disordered" evidence="1">
    <location>
        <begin position="149"/>
        <end position="222"/>
    </location>
</feature>
<evidence type="ECO:0000313" key="3">
    <source>
        <dbReference type="EMBL" id="EPE09715.1"/>
    </source>
</evidence>
<dbReference type="STRING" id="1262450.S3D8F5"/>
<evidence type="ECO:0000313" key="4">
    <source>
        <dbReference type="Proteomes" id="UP000016923"/>
    </source>
</evidence>
<evidence type="ECO:0000256" key="2">
    <source>
        <dbReference type="SAM" id="Phobius"/>
    </source>
</evidence>
<feature type="region of interest" description="Disordered" evidence="1">
    <location>
        <begin position="248"/>
        <end position="449"/>
    </location>
</feature>
<keyword evidence="2" id="KW-0812">Transmembrane</keyword>
<dbReference type="VEuPathDB" id="FungiDB:F503_07491"/>
<dbReference type="AlphaFoldDB" id="S3D8F5"/>
<accession>S3D8F5</accession>
<gene>
    <name evidence="3" type="ORF">F503_07491</name>
</gene>
<feature type="compositionally biased region" description="Polar residues" evidence="1">
    <location>
        <begin position="338"/>
        <end position="348"/>
    </location>
</feature>
<evidence type="ECO:0008006" key="5">
    <source>
        <dbReference type="Google" id="ProtNLM"/>
    </source>
</evidence>
<sequence>MAPTLLNHLVSKISARSAVDPTRVFDSGPLAARAMLLARDTSPATTTAIAHGSVTSADAINNKGIFALFGILGAAICIGMIWFFFWAKNGGFHFRNNDWDDYKTTVLRRRGPNGTLLSNATASTKLGGGSVYKDVDDFSNEDGRTVVTDVTGTSASSEMTGVTAGASDIMGREKRRKKREQRDRERERRREEKYNNEKSAASEKKKKEKKDKKSRSSRKVNEEGVLIDEDAEAAAEAYLRDYRHEKAARVGGINKASDSSTWDGSNPSASTAGTESTVTSELISNRERTPTSTPKKSSGGAGGIRKVYSTADRNAHREEERLRAETRRTRERSQRASHSYTAALTTTENRAERSRRDFSWKHGEDISTPLRQIEEGSSRVDDDEATSSHMPGGYAESGMEESDLGTKSYHCFIPGLSSGSPVESATEEQDIAYAEEKRKQRKERSSRRH</sequence>
<keyword evidence="2" id="KW-0472">Membrane</keyword>
<organism evidence="3 4">
    <name type="scientific">Ophiostoma piceae (strain UAMH 11346)</name>
    <name type="common">Sap stain fungus</name>
    <dbReference type="NCBI Taxonomy" id="1262450"/>
    <lineage>
        <taxon>Eukaryota</taxon>
        <taxon>Fungi</taxon>
        <taxon>Dikarya</taxon>
        <taxon>Ascomycota</taxon>
        <taxon>Pezizomycotina</taxon>
        <taxon>Sordariomycetes</taxon>
        <taxon>Sordariomycetidae</taxon>
        <taxon>Ophiostomatales</taxon>
        <taxon>Ophiostomataceae</taxon>
        <taxon>Ophiostoma</taxon>
    </lineage>
</organism>
<protein>
    <recommendedName>
        <fullName evidence="5">Endosomal spry domain-containing protein</fullName>
    </recommendedName>
</protein>
<dbReference type="EMBL" id="KE148147">
    <property type="protein sequence ID" value="EPE09715.1"/>
    <property type="molecule type" value="Genomic_DNA"/>
</dbReference>
<feature type="compositionally biased region" description="Basic residues" evidence="1">
    <location>
        <begin position="439"/>
        <end position="449"/>
    </location>
</feature>
<feature type="compositionally biased region" description="Basic residues" evidence="1">
    <location>
        <begin position="206"/>
        <end position="218"/>
    </location>
</feature>
<feature type="compositionally biased region" description="Basic and acidic residues" evidence="1">
    <location>
        <begin position="180"/>
        <end position="205"/>
    </location>
</feature>
<keyword evidence="2" id="KW-1133">Transmembrane helix</keyword>
<dbReference type="OMA" id="SRSEYQY"/>
<feature type="transmembrane region" description="Helical" evidence="2">
    <location>
        <begin position="65"/>
        <end position="87"/>
    </location>
</feature>
<name>S3D8F5_OPHP1</name>
<reference evidence="3 4" key="1">
    <citation type="journal article" date="2013" name="BMC Genomics">
        <title>The genome and transcriptome of the pine saprophyte Ophiostoma piceae, and a comparison with the bark beetle-associated pine pathogen Grosmannia clavigera.</title>
        <authorList>
            <person name="Haridas S."/>
            <person name="Wang Y."/>
            <person name="Lim L."/>
            <person name="Massoumi Alamouti S."/>
            <person name="Jackman S."/>
            <person name="Docking R."/>
            <person name="Robertson G."/>
            <person name="Birol I."/>
            <person name="Bohlmann J."/>
            <person name="Breuil C."/>
        </authorList>
    </citation>
    <scope>NUCLEOTIDE SEQUENCE [LARGE SCALE GENOMIC DNA]</scope>
    <source>
        <strain evidence="3 4">UAMH 11346</strain>
    </source>
</reference>
<dbReference type="Proteomes" id="UP000016923">
    <property type="component" value="Unassembled WGS sequence"/>
</dbReference>
<feature type="compositionally biased region" description="Polar residues" evidence="1">
    <location>
        <begin position="256"/>
        <end position="283"/>
    </location>
</feature>
<dbReference type="eggNOG" id="ENOG502SPZ1">
    <property type="taxonomic scope" value="Eukaryota"/>
</dbReference>
<proteinExistence type="predicted"/>
<feature type="compositionally biased region" description="Basic and acidic residues" evidence="1">
    <location>
        <begin position="313"/>
        <end position="334"/>
    </location>
</feature>
<dbReference type="HOGENOM" id="CLU_038401_1_0_1"/>
<dbReference type="OrthoDB" id="5393404at2759"/>
<keyword evidence="4" id="KW-1185">Reference proteome</keyword>
<evidence type="ECO:0000256" key="1">
    <source>
        <dbReference type="SAM" id="MobiDB-lite"/>
    </source>
</evidence>
<feature type="compositionally biased region" description="Basic and acidic residues" evidence="1">
    <location>
        <begin position="349"/>
        <end position="365"/>
    </location>
</feature>